<proteinExistence type="predicted"/>
<protein>
    <submittedName>
        <fullName evidence="1">Uncharacterized protein</fullName>
    </submittedName>
</protein>
<sequence length="129" mass="13818">MVVRRLLAILLLLLFPGVDPGTQILREEAREGVGGHLLRMQHARFGHIALVADDLWQRIGRGSLVNAMLLVQSLPQPTFLVGGAGARFAVPCGSQDLPPPVSRALLSRLTEGAATMATTLTAMSEWGRA</sequence>
<evidence type="ECO:0000313" key="2">
    <source>
        <dbReference type="Proteomes" id="UP001212326"/>
    </source>
</evidence>
<organism evidence="1 2">
    <name type="scientific">Streptomyces camelliae</name>
    <dbReference type="NCBI Taxonomy" id="3004093"/>
    <lineage>
        <taxon>Bacteria</taxon>
        <taxon>Bacillati</taxon>
        <taxon>Actinomycetota</taxon>
        <taxon>Actinomycetes</taxon>
        <taxon>Kitasatosporales</taxon>
        <taxon>Streptomycetaceae</taxon>
        <taxon>Streptomyces</taxon>
    </lineage>
</organism>
<reference evidence="1 2" key="1">
    <citation type="submission" date="2022-12" db="EMBL/GenBank/DDBJ databases">
        <authorList>
            <person name="Mo P."/>
        </authorList>
    </citation>
    <scope>NUCLEOTIDE SEQUENCE [LARGE SCALE GENOMIC DNA]</scope>
    <source>
        <strain evidence="1 2">HUAS 2-6</strain>
    </source>
</reference>
<accession>A0ABY7PGK5</accession>
<keyword evidence="2" id="KW-1185">Reference proteome</keyword>
<name>A0ABY7PGK5_9ACTN</name>
<dbReference type="Proteomes" id="UP001212326">
    <property type="component" value="Chromosome"/>
</dbReference>
<dbReference type="RefSeq" id="WP_270085984.1">
    <property type="nucleotide sequence ID" value="NZ_CP115300.1"/>
</dbReference>
<gene>
    <name evidence="1" type="ORF">O1G22_41125</name>
</gene>
<dbReference type="EMBL" id="CP115300">
    <property type="protein sequence ID" value="WBO68757.1"/>
    <property type="molecule type" value="Genomic_DNA"/>
</dbReference>
<evidence type="ECO:0000313" key="1">
    <source>
        <dbReference type="EMBL" id="WBO68757.1"/>
    </source>
</evidence>